<feature type="non-terminal residue" evidence="2">
    <location>
        <position position="1"/>
    </location>
</feature>
<name>A0A9P4P4H9_9PLEO</name>
<accession>A0A9P4P4H9</accession>
<evidence type="ECO:0000313" key="3">
    <source>
        <dbReference type="Proteomes" id="UP000799764"/>
    </source>
</evidence>
<organism evidence="2 3">
    <name type="scientific">Karstenula rhodostoma CBS 690.94</name>
    <dbReference type="NCBI Taxonomy" id="1392251"/>
    <lineage>
        <taxon>Eukaryota</taxon>
        <taxon>Fungi</taxon>
        <taxon>Dikarya</taxon>
        <taxon>Ascomycota</taxon>
        <taxon>Pezizomycotina</taxon>
        <taxon>Dothideomycetes</taxon>
        <taxon>Pleosporomycetidae</taxon>
        <taxon>Pleosporales</taxon>
        <taxon>Massarineae</taxon>
        <taxon>Didymosphaeriaceae</taxon>
        <taxon>Karstenula</taxon>
    </lineage>
</organism>
<keyword evidence="1" id="KW-1133">Transmembrane helix</keyword>
<gene>
    <name evidence="2" type="ORF">P171DRAFT_373963</name>
</gene>
<keyword evidence="3" id="KW-1185">Reference proteome</keyword>
<keyword evidence="1" id="KW-0812">Transmembrane</keyword>
<comment type="caution">
    <text evidence="2">The sequence shown here is derived from an EMBL/GenBank/DDBJ whole genome shotgun (WGS) entry which is preliminary data.</text>
</comment>
<sequence>VSNICNQGYIRPQTVLSTFSPLLKQKTISLKVTLLMLFLNAVSEAYYNKNIKNREPFYKSQQLIQKFIPIKPIEVMSIIVGGIIAMNSPGIIQILLYYIMFSNLEKAFSTFLKQT</sequence>
<reference evidence="2" key="1">
    <citation type="journal article" date="2020" name="Stud. Mycol.">
        <title>101 Dothideomycetes genomes: a test case for predicting lifestyles and emergence of pathogens.</title>
        <authorList>
            <person name="Haridas S."/>
            <person name="Albert R."/>
            <person name="Binder M."/>
            <person name="Bloem J."/>
            <person name="Labutti K."/>
            <person name="Salamov A."/>
            <person name="Andreopoulos B."/>
            <person name="Baker S."/>
            <person name="Barry K."/>
            <person name="Bills G."/>
            <person name="Bluhm B."/>
            <person name="Cannon C."/>
            <person name="Castanera R."/>
            <person name="Culley D."/>
            <person name="Daum C."/>
            <person name="Ezra D."/>
            <person name="Gonzalez J."/>
            <person name="Henrissat B."/>
            <person name="Kuo A."/>
            <person name="Liang C."/>
            <person name="Lipzen A."/>
            <person name="Lutzoni F."/>
            <person name="Magnuson J."/>
            <person name="Mondo S."/>
            <person name="Nolan M."/>
            <person name="Ohm R."/>
            <person name="Pangilinan J."/>
            <person name="Park H.-J."/>
            <person name="Ramirez L."/>
            <person name="Alfaro M."/>
            <person name="Sun H."/>
            <person name="Tritt A."/>
            <person name="Yoshinaga Y."/>
            <person name="Zwiers L.-H."/>
            <person name="Turgeon B."/>
            <person name="Goodwin S."/>
            <person name="Spatafora J."/>
            <person name="Crous P."/>
            <person name="Grigoriev I."/>
        </authorList>
    </citation>
    <scope>NUCLEOTIDE SEQUENCE</scope>
    <source>
        <strain evidence="2">CBS 690.94</strain>
    </source>
</reference>
<dbReference type="Proteomes" id="UP000799764">
    <property type="component" value="Unassembled WGS sequence"/>
</dbReference>
<protein>
    <submittedName>
        <fullName evidence="2">Uncharacterized protein</fullName>
    </submittedName>
</protein>
<keyword evidence="1" id="KW-0472">Membrane</keyword>
<dbReference type="EMBL" id="MU001518">
    <property type="protein sequence ID" value="KAF2437205.1"/>
    <property type="molecule type" value="Genomic_DNA"/>
</dbReference>
<evidence type="ECO:0000256" key="1">
    <source>
        <dbReference type="SAM" id="Phobius"/>
    </source>
</evidence>
<evidence type="ECO:0000313" key="2">
    <source>
        <dbReference type="EMBL" id="KAF2437205.1"/>
    </source>
</evidence>
<proteinExistence type="predicted"/>
<dbReference type="AlphaFoldDB" id="A0A9P4P4H9"/>
<dbReference type="OrthoDB" id="5282002at2759"/>
<feature type="transmembrane region" description="Helical" evidence="1">
    <location>
        <begin position="75"/>
        <end position="100"/>
    </location>
</feature>